<dbReference type="SMART" id="SM00984">
    <property type="entry name" value="UDPG_MGDP_dh_C"/>
    <property type="match status" value="1"/>
</dbReference>
<sequence>MSKICVIGTGYVGLVTGTCFADLGNDVMCLDVDETRISKLNQNIMPIYEPGLEQVVSANRKAGRLTFTTNFEEALEDADFAFIAVGTPSGVDGEADLQYVRSAAEAVADLVNHPIVVVNKSTVPVGTGDWVADIIKKRRAGKPLEFSVVSNPEFLREGSALNDFMKPDRVVLGSTNRDAANQVAQLYNTLRCPILITDLRTAEMIKYASNAFLATRISFINEIANICEELGADVTEVATGMGYDNRIGRAFLDAGLGWGGSCFPKDVKALAHMAVLHGTQPQLLQAVMDINRNQRRRIIFKLRKALGNLNEKVIGVLGLSFKPNTDDIREAPSLEIVHLLQNEGAVVKAYDPQAMENASAMMKNIVLCDNPYQVAEGADAIILATEWNEFRQIDFERLHKAMRQPIIMDGRNLWDPNQLKEMGFVYFGVGRGTHMTNNNHD</sequence>
<keyword evidence="13" id="KW-1185">Reference proteome</keyword>
<feature type="binding site" evidence="10">
    <location>
        <position position="87"/>
    </location>
    <ligand>
        <name>NAD(+)</name>
        <dbReference type="ChEBI" id="CHEBI:57540"/>
    </ligand>
</feature>
<dbReference type="InterPro" id="IPR008927">
    <property type="entry name" value="6-PGluconate_DH-like_C_sf"/>
</dbReference>
<dbReference type="Pfam" id="PF00984">
    <property type="entry name" value="UDPG_MGDP_dh"/>
    <property type="match status" value="1"/>
</dbReference>
<feature type="binding site" evidence="10">
    <location>
        <position position="157"/>
    </location>
    <ligand>
        <name>NAD(+)</name>
        <dbReference type="ChEBI" id="CHEBI:57540"/>
    </ligand>
</feature>
<gene>
    <name evidence="12" type="ORF">ADN00_03685</name>
</gene>
<feature type="binding site" evidence="10">
    <location>
        <position position="329"/>
    </location>
    <ligand>
        <name>NAD(+)</name>
        <dbReference type="ChEBI" id="CHEBI:57540"/>
    </ligand>
</feature>
<keyword evidence="4 7" id="KW-0560">Oxidoreductase</keyword>
<dbReference type="PIRSF" id="PIRSF000124">
    <property type="entry name" value="UDPglc_GDPman_dh"/>
    <property type="match status" value="1"/>
</dbReference>
<dbReference type="NCBIfam" id="TIGR03026">
    <property type="entry name" value="NDP-sugDHase"/>
    <property type="match status" value="1"/>
</dbReference>
<dbReference type="PANTHER" id="PTHR43750:SF3">
    <property type="entry name" value="UDP-GLUCOSE 6-DEHYDROGENASE TUAD"/>
    <property type="match status" value="1"/>
</dbReference>
<comment type="pathway">
    <text evidence="1">Nucleotide-sugar biosynthesis; UDP-alpha-D-glucuronate biosynthesis; UDP-alpha-D-glucuronate from UDP-alpha-D-glucose: step 1/1.</text>
</comment>
<dbReference type="InterPro" id="IPR014026">
    <property type="entry name" value="UDP-Glc/GDP-Man_DH_dimer"/>
</dbReference>
<dbReference type="InterPro" id="IPR014027">
    <property type="entry name" value="UDP-Glc/GDP-Man_DH_C"/>
</dbReference>
<dbReference type="EMBL" id="LGCL01000015">
    <property type="protein sequence ID" value="KPL79004.1"/>
    <property type="molecule type" value="Genomic_DNA"/>
</dbReference>
<dbReference type="GO" id="GO:0000271">
    <property type="term" value="P:polysaccharide biosynthetic process"/>
    <property type="evidence" value="ECO:0007669"/>
    <property type="project" value="InterPro"/>
</dbReference>
<evidence type="ECO:0000256" key="10">
    <source>
        <dbReference type="PIRSR" id="PIRSR500134-3"/>
    </source>
</evidence>
<dbReference type="InterPro" id="IPR017476">
    <property type="entry name" value="UDP-Glc/GDP-Man"/>
</dbReference>
<dbReference type="PATRIC" id="fig|1134406.4.peg.89"/>
<dbReference type="InterPro" id="IPR001732">
    <property type="entry name" value="UDP-Glc/GDP-Man_DH_N"/>
</dbReference>
<evidence type="ECO:0000256" key="9">
    <source>
        <dbReference type="PIRSR" id="PIRSR500134-2"/>
    </source>
</evidence>
<dbReference type="GO" id="GO:0006065">
    <property type="term" value="P:UDP-glucuronate biosynthetic process"/>
    <property type="evidence" value="ECO:0007669"/>
    <property type="project" value="UniProtKB-UniPathway"/>
</dbReference>
<evidence type="ECO:0000313" key="13">
    <source>
        <dbReference type="Proteomes" id="UP000050417"/>
    </source>
</evidence>
<feature type="binding site" evidence="9">
    <location>
        <position position="322"/>
    </location>
    <ligand>
        <name>substrate</name>
    </ligand>
</feature>
<feature type="binding site" evidence="9">
    <location>
        <begin position="251"/>
        <end position="255"/>
    </location>
    <ligand>
        <name>substrate</name>
    </ligand>
</feature>
<name>A0A0P6XUX1_9CHLR</name>
<feature type="binding site" evidence="10">
    <location>
        <position position="265"/>
    </location>
    <ligand>
        <name>NAD(+)</name>
        <dbReference type="ChEBI" id="CHEBI:57540"/>
    </ligand>
</feature>
<dbReference type="PANTHER" id="PTHR43750">
    <property type="entry name" value="UDP-GLUCOSE 6-DEHYDROGENASE TUAD"/>
    <property type="match status" value="1"/>
</dbReference>
<evidence type="ECO:0000256" key="8">
    <source>
        <dbReference type="PIRSR" id="PIRSR500134-1"/>
    </source>
</evidence>
<feature type="binding site" evidence="9">
    <location>
        <position position="206"/>
    </location>
    <ligand>
        <name>substrate</name>
    </ligand>
</feature>
<comment type="similarity">
    <text evidence="2 7">Belongs to the UDP-glucose/GDP-mannose dehydrogenase family.</text>
</comment>
<reference evidence="12 13" key="1">
    <citation type="submission" date="2015-07" db="EMBL/GenBank/DDBJ databases">
        <title>Genome sequence of Ornatilinea apprima DSM 23815.</title>
        <authorList>
            <person name="Hemp J."/>
            <person name="Ward L.M."/>
            <person name="Pace L.A."/>
            <person name="Fischer W.W."/>
        </authorList>
    </citation>
    <scope>NUCLEOTIDE SEQUENCE [LARGE SCALE GENOMIC DNA]</scope>
    <source>
        <strain evidence="12 13">P3M-1</strain>
    </source>
</reference>
<comment type="catalytic activity">
    <reaction evidence="6 7">
        <text>UDP-alpha-D-glucose + 2 NAD(+) + H2O = UDP-alpha-D-glucuronate + 2 NADH + 3 H(+)</text>
        <dbReference type="Rhea" id="RHEA:23596"/>
        <dbReference type="ChEBI" id="CHEBI:15377"/>
        <dbReference type="ChEBI" id="CHEBI:15378"/>
        <dbReference type="ChEBI" id="CHEBI:57540"/>
        <dbReference type="ChEBI" id="CHEBI:57945"/>
        <dbReference type="ChEBI" id="CHEBI:58052"/>
        <dbReference type="ChEBI" id="CHEBI:58885"/>
        <dbReference type="EC" id="1.1.1.22"/>
    </reaction>
</comment>
<dbReference type="RefSeq" id="WP_075061614.1">
    <property type="nucleotide sequence ID" value="NZ_LGCL01000015.1"/>
</dbReference>
<feature type="binding site" evidence="9">
    <location>
        <position position="259"/>
    </location>
    <ligand>
        <name>substrate</name>
    </ligand>
</feature>
<dbReference type="Gene3D" id="3.40.50.720">
    <property type="entry name" value="NAD(P)-binding Rossmann-like Domain"/>
    <property type="match status" value="2"/>
</dbReference>
<evidence type="ECO:0000256" key="7">
    <source>
        <dbReference type="PIRNR" id="PIRNR000124"/>
    </source>
</evidence>
<accession>A0A0P6XUX1</accession>
<feature type="binding site" evidence="10">
    <location>
        <position position="31"/>
    </location>
    <ligand>
        <name>NAD(+)</name>
        <dbReference type="ChEBI" id="CHEBI:57540"/>
    </ligand>
</feature>
<dbReference type="InterPro" id="IPR036291">
    <property type="entry name" value="NAD(P)-bd_dom_sf"/>
</dbReference>
<evidence type="ECO:0000256" key="3">
    <source>
        <dbReference type="ARBA" id="ARBA00012954"/>
    </source>
</evidence>
<evidence type="ECO:0000256" key="6">
    <source>
        <dbReference type="ARBA" id="ARBA00047473"/>
    </source>
</evidence>
<keyword evidence="5 7" id="KW-0520">NAD</keyword>
<feature type="binding site" evidence="10">
    <location>
        <position position="122"/>
    </location>
    <ligand>
        <name>NAD(+)</name>
        <dbReference type="ChEBI" id="CHEBI:57540"/>
    </ligand>
</feature>
<dbReference type="UniPathway" id="UPA00038">
    <property type="reaction ID" value="UER00491"/>
</dbReference>
<dbReference type="GO" id="GO:0051287">
    <property type="term" value="F:NAD binding"/>
    <property type="evidence" value="ECO:0007669"/>
    <property type="project" value="InterPro"/>
</dbReference>
<evidence type="ECO:0000256" key="2">
    <source>
        <dbReference type="ARBA" id="ARBA00006601"/>
    </source>
</evidence>
<dbReference type="PIRSF" id="PIRSF500134">
    <property type="entry name" value="UDPglc_DH_bac"/>
    <property type="match status" value="1"/>
</dbReference>
<evidence type="ECO:0000256" key="4">
    <source>
        <dbReference type="ARBA" id="ARBA00023002"/>
    </source>
</evidence>
<dbReference type="SUPFAM" id="SSF51735">
    <property type="entry name" value="NAD(P)-binding Rossmann-fold domains"/>
    <property type="match status" value="1"/>
</dbReference>
<dbReference type="InterPro" id="IPR028357">
    <property type="entry name" value="UDPglc_DH_bac"/>
</dbReference>
<evidence type="ECO:0000313" key="12">
    <source>
        <dbReference type="EMBL" id="KPL79004.1"/>
    </source>
</evidence>
<dbReference type="Gene3D" id="1.20.5.100">
    <property type="entry name" value="Cytochrome c1, transmembrane anchor, C-terminal"/>
    <property type="match status" value="1"/>
</dbReference>
<dbReference type="Pfam" id="PF03720">
    <property type="entry name" value="UDPG_MGDP_dh_C"/>
    <property type="match status" value="1"/>
</dbReference>
<dbReference type="GO" id="GO:0003979">
    <property type="term" value="F:UDP-glucose 6-dehydrogenase activity"/>
    <property type="evidence" value="ECO:0007669"/>
    <property type="project" value="UniProtKB-EC"/>
</dbReference>
<dbReference type="OrthoDB" id="9803238at2"/>
<proteinExistence type="inferred from homology"/>
<feature type="binding site" evidence="10">
    <location>
        <position position="36"/>
    </location>
    <ligand>
        <name>NAD(+)</name>
        <dbReference type="ChEBI" id="CHEBI:57540"/>
    </ligand>
</feature>
<feature type="domain" description="UDP-glucose/GDP-mannose dehydrogenase C-terminal" evidence="11">
    <location>
        <begin position="315"/>
        <end position="416"/>
    </location>
</feature>
<dbReference type="AlphaFoldDB" id="A0A0P6XUX1"/>
<dbReference type="SUPFAM" id="SSF52413">
    <property type="entry name" value="UDP-glucose/GDP-mannose dehydrogenase C-terminal domain"/>
    <property type="match status" value="1"/>
</dbReference>
<evidence type="ECO:0000256" key="1">
    <source>
        <dbReference type="ARBA" id="ARBA00004701"/>
    </source>
</evidence>
<evidence type="ECO:0000256" key="5">
    <source>
        <dbReference type="ARBA" id="ARBA00023027"/>
    </source>
</evidence>
<comment type="caution">
    <text evidence="12">The sequence shown here is derived from an EMBL/GenBank/DDBJ whole genome shotgun (WGS) entry which is preliminary data.</text>
</comment>
<feature type="binding site" evidence="9">
    <location>
        <begin position="154"/>
        <end position="157"/>
    </location>
    <ligand>
        <name>substrate</name>
    </ligand>
</feature>
<organism evidence="12 13">
    <name type="scientific">Ornatilinea apprima</name>
    <dbReference type="NCBI Taxonomy" id="1134406"/>
    <lineage>
        <taxon>Bacteria</taxon>
        <taxon>Bacillati</taxon>
        <taxon>Chloroflexota</taxon>
        <taxon>Anaerolineae</taxon>
        <taxon>Anaerolineales</taxon>
        <taxon>Anaerolineaceae</taxon>
        <taxon>Ornatilinea</taxon>
    </lineage>
</organism>
<dbReference type="InterPro" id="IPR036220">
    <property type="entry name" value="UDP-Glc/GDP-Man_DH_C_sf"/>
</dbReference>
<feature type="active site" description="Nucleophile" evidence="8">
    <location>
        <position position="262"/>
    </location>
</feature>
<dbReference type="SUPFAM" id="SSF48179">
    <property type="entry name" value="6-phosphogluconate dehydrogenase C-terminal domain-like"/>
    <property type="match status" value="1"/>
</dbReference>
<dbReference type="Pfam" id="PF03721">
    <property type="entry name" value="UDPG_MGDP_dh_N"/>
    <property type="match status" value="1"/>
</dbReference>
<dbReference type="Proteomes" id="UP000050417">
    <property type="component" value="Unassembled WGS sequence"/>
</dbReference>
<evidence type="ECO:0000259" key="11">
    <source>
        <dbReference type="SMART" id="SM00984"/>
    </source>
</evidence>
<dbReference type="EC" id="1.1.1.22" evidence="3 7"/>
<dbReference type="STRING" id="1134406.ADN00_03685"/>
<protein>
    <recommendedName>
        <fullName evidence="3 7">UDP-glucose 6-dehydrogenase</fullName>
        <ecNumber evidence="3 7">1.1.1.22</ecNumber>
    </recommendedName>
</protein>